<evidence type="ECO:0000313" key="6">
    <source>
        <dbReference type="EMBL" id="HGK22861.1"/>
    </source>
</evidence>
<proteinExistence type="inferred from homology"/>
<dbReference type="Pfam" id="PF00150">
    <property type="entry name" value="Cellulase"/>
    <property type="match status" value="1"/>
</dbReference>
<keyword evidence="3 4" id="KW-0326">Glycosidase</keyword>
<dbReference type="GO" id="GO:0009986">
    <property type="term" value="C:cell surface"/>
    <property type="evidence" value="ECO:0007669"/>
    <property type="project" value="TreeGrafter"/>
</dbReference>
<evidence type="ECO:0000256" key="4">
    <source>
        <dbReference type="RuleBase" id="RU361153"/>
    </source>
</evidence>
<reference evidence="6" key="1">
    <citation type="journal article" date="2020" name="mSystems">
        <title>Genome- and Community-Level Interaction Insights into Carbon Utilization and Element Cycling Functions of Hydrothermarchaeota in Hydrothermal Sediment.</title>
        <authorList>
            <person name="Zhou Z."/>
            <person name="Liu Y."/>
            <person name="Xu W."/>
            <person name="Pan J."/>
            <person name="Luo Z.H."/>
            <person name="Li M."/>
        </authorList>
    </citation>
    <scope>NUCLEOTIDE SEQUENCE [LARGE SCALE GENOMIC DNA]</scope>
    <source>
        <strain evidence="6">SpSt-70</strain>
    </source>
</reference>
<dbReference type="RefSeq" id="WP_149122177.1">
    <property type="nucleotide sequence ID" value="NZ_VTFL01000001.1"/>
</dbReference>
<feature type="domain" description="Glycoside hydrolase family 5" evidence="5">
    <location>
        <begin position="48"/>
        <end position="308"/>
    </location>
</feature>
<dbReference type="PANTHER" id="PTHR31297">
    <property type="entry name" value="GLUCAN ENDO-1,6-BETA-GLUCOSIDASE B"/>
    <property type="match status" value="1"/>
</dbReference>
<dbReference type="AlphaFoldDB" id="A0A7V3ZH23"/>
<dbReference type="FunFam" id="3.20.20.80:FF:000189">
    <property type="entry name" value="Endoglucanase"/>
    <property type="match status" value="1"/>
</dbReference>
<evidence type="ECO:0000256" key="3">
    <source>
        <dbReference type="ARBA" id="ARBA00023295"/>
    </source>
</evidence>
<comment type="caution">
    <text evidence="6">The sequence shown here is derived from an EMBL/GenBank/DDBJ whole genome shotgun (WGS) entry which is preliminary data.</text>
</comment>
<dbReference type="EMBL" id="DTDV01000001">
    <property type="protein sequence ID" value="HGK22861.1"/>
    <property type="molecule type" value="Genomic_DNA"/>
</dbReference>
<dbReference type="SUPFAM" id="SSF51445">
    <property type="entry name" value="(Trans)glycosidases"/>
    <property type="match status" value="1"/>
</dbReference>
<evidence type="ECO:0000256" key="2">
    <source>
        <dbReference type="ARBA" id="ARBA00022801"/>
    </source>
</evidence>
<protein>
    <submittedName>
        <fullName evidence="6">Glycoside hydrolase family 5 protein</fullName>
    </submittedName>
</protein>
<gene>
    <name evidence="6" type="ORF">ENU78_00170</name>
</gene>
<dbReference type="GO" id="GO:0009251">
    <property type="term" value="P:glucan catabolic process"/>
    <property type="evidence" value="ECO:0007669"/>
    <property type="project" value="TreeGrafter"/>
</dbReference>
<dbReference type="PANTHER" id="PTHR31297:SF17">
    <property type="entry name" value="ENDOGLUCANASE"/>
    <property type="match status" value="1"/>
</dbReference>
<accession>A0A7V3ZH23</accession>
<dbReference type="GO" id="GO:0005576">
    <property type="term" value="C:extracellular region"/>
    <property type="evidence" value="ECO:0007669"/>
    <property type="project" value="TreeGrafter"/>
</dbReference>
<keyword evidence="2 4" id="KW-0378">Hydrolase</keyword>
<dbReference type="PROSITE" id="PS51257">
    <property type="entry name" value="PROKAR_LIPOPROTEIN"/>
    <property type="match status" value="1"/>
</dbReference>
<dbReference type="Gene3D" id="3.20.20.80">
    <property type="entry name" value="Glycosidases"/>
    <property type="match status" value="1"/>
</dbReference>
<dbReference type="InterPro" id="IPR050386">
    <property type="entry name" value="Glycosyl_hydrolase_5"/>
</dbReference>
<dbReference type="GO" id="GO:0008422">
    <property type="term" value="F:beta-glucosidase activity"/>
    <property type="evidence" value="ECO:0007669"/>
    <property type="project" value="TreeGrafter"/>
</dbReference>
<evidence type="ECO:0000259" key="5">
    <source>
        <dbReference type="Pfam" id="PF00150"/>
    </source>
</evidence>
<comment type="similarity">
    <text evidence="4">Belongs to the glycosyl hydrolase 5 (cellulase A) family.</text>
</comment>
<dbReference type="InterPro" id="IPR017853">
    <property type="entry name" value="GH"/>
</dbReference>
<name>A0A7V3ZH23_DICTH</name>
<organism evidence="6">
    <name type="scientific">Dictyoglomus thermophilum</name>
    <dbReference type="NCBI Taxonomy" id="14"/>
    <lineage>
        <taxon>Bacteria</taxon>
        <taxon>Pseudomonadati</taxon>
        <taxon>Dictyoglomota</taxon>
        <taxon>Dictyoglomia</taxon>
        <taxon>Dictyoglomales</taxon>
        <taxon>Dictyoglomaceae</taxon>
        <taxon>Dictyoglomus</taxon>
    </lineage>
</organism>
<keyword evidence="1" id="KW-0732">Signal</keyword>
<sequence>MRLKILLLLVLLIFLAGCSSYEFKLEMLPILRGINMGNALEAPREGEWGVVIKDEYFKIIKEAGFSHVRIPIRWNAHADMNPPYTIEKAFFDRVDHVVNEALKNGLFVIINIHHYEEIMQYPEKHKDRFLALWRQIAEHYRDYPPTLIFELLNEPCMNLTANLWNKYLAEAIKVIRESNPDRYIVVGPVNWNSIYALKDLKLPKDEKNIIVTFHYYNPFSFTHQGAEWVQPSPPVGVRWWGREDEKAEIDRELDMALDWSIRNGKVPLYMGEFGAYSKADMDSRVRWTSYVARSAEKRGIAWAYWEFCAGFGAFDPVKNEWRKPLLKALIPETKM</sequence>
<evidence type="ECO:0000256" key="1">
    <source>
        <dbReference type="ARBA" id="ARBA00022729"/>
    </source>
</evidence>
<dbReference type="InterPro" id="IPR001547">
    <property type="entry name" value="Glyco_hydro_5"/>
</dbReference>